<evidence type="ECO:0000256" key="2">
    <source>
        <dbReference type="ARBA" id="ARBA00022630"/>
    </source>
</evidence>
<keyword evidence="4" id="KW-0560">Oxidoreductase</keyword>
<gene>
    <name evidence="7" type="ORF">LVIROSA_LOCUS7118</name>
</gene>
<evidence type="ECO:0000256" key="3">
    <source>
        <dbReference type="ARBA" id="ARBA00022827"/>
    </source>
</evidence>
<dbReference type="EMBL" id="CAKMRJ010000420">
    <property type="protein sequence ID" value="CAH1419600.1"/>
    <property type="molecule type" value="Genomic_DNA"/>
</dbReference>
<dbReference type="SUPFAM" id="SSF55103">
    <property type="entry name" value="FAD-linked oxidases, C-terminal domain"/>
    <property type="match status" value="1"/>
</dbReference>
<dbReference type="Gene3D" id="3.30.70.2190">
    <property type="match status" value="1"/>
</dbReference>
<dbReference type="InterPro" id="IPR016164">
    <property type="entry name" value="FAD-linked_Oxase-like_C"/>
</dbReference>
<feature type="compositionally biased region" description="Polar residues" evidence="5">
    <location>
        <begin position="7"/>
        <end position="18"/>
    </location>
</feature>
<dbReference type="GO" id="GO:0016491">
    <property type="term" value="F:oxidoreductase activity"/>
    <property type="evidence" value="ECO:0007669"/>
    <property type="project" value="UniProtKB-KW"/>
</dbReference>
<evidence type="ECO:0000313" key="8">
    <source>
        <dbReference type="Proteomes" id="UP001157418"/>
    </source>
</evidence>
<comment type="cofactor">
    <cofactor evidence="1">
        <name>FAD</name>
        <dbReference type="ChEBI" id="CHEBI:57692"/>
    </cofactor>
</comment>
<dbReference type="PANTHER" id="PTHR43716:SF1">
    <property type="entry name" value="D-2-HYDROXYGLUTARATE DEHYDROGENASE, MITOCHONDRIAL"/>
    <property type="match status" value="1"/>
</dbReference>
<evidence type="ECO:0000256" key="5">
    <source>
        <dbReference type="SAM" id="MobiDB-lite"/>
    </source>
</evidence>
<evidence type="ECO:0000259" key="6">
    <source>
        <dbReference type="Pfam" id="PF02913"/>
    </source>
</evidence>
<evidence type="ECO:0000313" key="7">
    <source>
        <dbReference type="EMBL" id="CAH1419600.1"/>
    </source>
</evidence>
<dbReference type="AlphaFoldDB" id="A0AAU9M0D4"/>
<dbReference type="Proteomes" id="UP001157418">
    <property type="component" value="Unassembled WGS sequence"/>
</dbReference>
<feature type="region of interest" description="Disordered" evidence="5">
    <location>
        <begin position="31"/>
        <end position="57"/>
    </location>
</feature>
<reference evidence="7 8" key="1">
    <citation type="submission" date="2022-01" db="EMBL/GenBank/DDBJ databases">
        <authorList>
            <person name="Xiong W."/>
            <person name="Schranz E."/>
        </authorList>
    </citation>
    <scope>NUCLEOTIDE SEQUENCE [LARGE SCALE GENOMIC DNA]</scope>
</reference>
<name>A0AAU9M0D4_9ASTR</name>
<dbReference type="GO" id="GO:0050660">
    <property type="term" value="F:flavin adenine dinucleotide binding"/>
    <property type="evidence" value="ECO:0007669"/>
    <property type="project" value="InterPro"/>
</dbReference>
<organism evidence="7 8">
    <name type="scientific">Lactuca virosa</name>
    <dbReference type="NCBI Taxonomy" id="75947"/>
    <lineage>
        <taxon>Eukaryota</taxon>
        <taxon>Viridiplantae</taxon>
        <taxon>Streptophyta</taxon>
        <taxon>Embryophyta</taxon>
        <taxon>Tracheophyta</taxon>
        <taxon>Spermatophyta</taxon>
        <taxon>Magnoliopsida</taxon>
        <taxon>eudicotyledons</taxon>
        <taxon>Gunneridae</taxon>
        <taxon>Pentapetalae</taxon>
        <taxon>asterids</taxon>
        <taxon>campanulids</taxon>
        <taxon>Asterales</taxon>
        <taxon>Asteraceae</taxon>
        <taxon>Cichorioideae</taxon>
        <taxon>Cichorieae</taxon>
        <taxon>Lactucinae</taxon>
        <taxon>Lactuca</taxon>
    </lineage>
</organism>
<keyword evidence="3" id="KW-0274">FAD</keyword>
<dbReference type="InterPro" id="IPR004113">
    <property type="entry name" value="FAD-bd_oxidored_4_C"/>
</dbReference>
<protein>
    <recommendedName>
        <fullName evidence="6">FAD-binding oxidoreductase/transferase type 4 C-terminal domain-containing protein</fullName>
    </recommendedName>
</protein>
<dbReference type="PANTHER" id="PTHR43716">
    <property type="entry name" value="D-2-HYDROXYGLUTARATE DEHYDROGENASE, MITOCHONDRIAL"/>
    <property type="match status" value="1"/>
</dbReference>
<dbReference type="Pfam" id="PF02913">
    <property type="entry name" value="FAD-oxidase_C"/>
    <property type="match status" value="1"/>
</dbReference>
<proteinExistence type="predicted"/>
<comment type="caution">
    <text evidence="7">The sequence shown here is derived from an EMBL/GenBank/DDBJ whole genome shotgun (WGS) entry which is preliminary data.</text>
</comment>
<feature type="region of interest" description="Disordered" evidence="5">
    <location>
        <begin position="1"/>
        <end position="20"/>
    </location>
</feature>
<dbReference type="Gene3D" id="3.30.70.2740">
    <property type="match status" value="1"/>
</dbReference>
<keyword evidence="8" id="KW-1185">Reference proteome</keyword>
<evidence type="ECO:0000256" key="1">
    <source>
        <dbReference type="ARBA" id="ARBA00001974"/>
    </source>
</evidence>
<feature type="domain" description="FAD-binding oxidoreductase/transferase type 4 C-terminal" evidence="6">
    <location>
        <begin position="107"/>
        <end position="254"/>
    </location>
</feature>
<accession>A0AAU9M0D4</accession>
<keyword evidence="2" id="KW-0285">Flavoprotein</keyword>
<evidence type="ECO:0000256" key="4">
    <source>
        <dbReference type="ARBA" id="ARBA00023002"/>
    </source>
</evidence>
<dbReference type="GO" id="GO:0005739">
    <property type="term" value="C:mitochondrion"/>
    <property type="evidence" value="ECO:0007669"/>
    <property type="project" value="TreeGrafter"/>
</dbReference>
<dbReference type="InterPro" id="IPR051264">
    <property type="entry name" value="FAD-oxidored/transferase_4"/>
</dbReference>
<sequence length="307" mass="33814">MSKFLRKTSSSTTPSSFLHPSCMTRTESRLIVSGKQKQEKGSKTPPFLPLPHMRTRPDDATTPISCHTFIFDIDTIVDSTPADDSITGKIFDFHHSVQNPLASSIYNFYVLIETTRSNESNDKENVEGFLVDAIKSGLVSDGAISQDLNQASSFGQIREGIPEALQKAGVVYKYDLSIPVKKIKTGGKANVVGYGHLGDGNLHLNVSAPQYDDVILAETKPFVYEWTSKQHGSISAEHGLGLMKAEKIYYSKSTATDYDPYVRKIAVICVAKLYDINDKLVEDRGILVLLMCLVSSKVVVKVGNKFL</sequence>